<gene>
    <name evidence="1" type="ORF">MarbSA_11840</name>
</gene>
<evidence type="ECO:0000313" key="2">
    <source>
        <dbReference type="Proteomes" id="UP000825015"/>
    </source>
</evidence>
<organism evidence="1 2">
    <name type="scientific">Methanobrevibacter arboriphilus</name>
    <dbReference type="NCBI Taxonomy" id="39441"/>
    <lineage>
        <taxon>Archaea</taxon>
        <taxon>Methanobacteriati</taxon>
        <taxon>Methanobacteriota</taxon>
        <taxon>Methanomada group</taxon>
        <taxon>Methanobacteria</taxon>
        <taxon>Methanobacteriales</taxon>
        <taxon>Methanobacteriaceae</taxon>
        <taxon>Methanobrevibacter</taxon>
    </lineage>
</organism>
<keyword evidence="2" id="KW-1185">Reference proteome</keyword>
<evidence type="ECO:0000313" key="1">
    <source>
        <dbReference type="EMBL" id="BBL62144.1"/>
    </source>
</evidence>
<proteinExistence type="predicted"/>
<sequence>MEDIKSKPIKIDSLAEYQDESVVSREIIKKEVGTVTIFAFDKGQGLSEHSAPFDAMVQIVDGVAEITISGNKNIVKKGELIIMPANEPHALFANEPFKMVLTMIKSEK</sequence>
<protein>
    <submittedName>
        <fullName evidence="1">Cupin</fullName>
    </submittedName>
</protein>
<reference evidence="1" key="1">
    <citation type="submission" date="2019-06" db="EMBL/GenBank/DDBJ databases">
        <title>Complete genome sequence of Methanobrevibacter arboriphilus strain SA.</title>
        <authorList>
            <person name="Asakawa S."/>
        </authorList>
    </citation>
    <scope>NUCLEOTIDE SEQUENCE</scope>
    <source>
        <strain evidence="1">SA</strain>
    </source>
</reference>
<name>A0ACA8R546_METAZ</name>
<dbReference type="Proteomes" id="UP000825015">
    <property type="component" value="Chromosome"/>
</dbReference>
<dbReference type="EMBL" id="AP019779">
    <property type="protein sequence ID" value="BBL62144.1"/>
    <property type="molecule type" value="Genomic_DNA"/>
</dbReference>
<accession>A0ACA8R546</accession>